<dbReference type="SUPFAM" id="SSF52141">
    <property type="entry name" value="Uracil-DNA glycosylase-like"/>
    <property type="match status" value="1"/>
</dbReference>
<protein>
    <recommendedName>
        <fullName evidence="1">Uracil-DNA glycosylase-like domain-containing protein</fullName>
    </recommendedName>
</protein>
<sequence>MKRAIFIGQAMPRKKRNPHDWSSLNQWLYSIGLTDKLIKETTLYSALVDYFPGAVNGSHIVPTKEDIEKERDRLAKTIVDFKPELVVPIGRLSISYCLNQKVQPLINHIGKVYLVNPYMLYYKELTIIPLPHPSGVSIWKHKKSNQQLLRMSLEQLRRNIA</sequence>
<accession>A0A1F7XX09</accession>
<dbReference type="InterPro" id="IPR036895">
    <property type="entry name" value="Uracil-DNA_glycosylase-like_sf"/>
</dbReference>
<dbReference type="Proteomes" id="UP000178446">
    <property type="component" value="Unassembled WGS sequence"/>
</dbReference>
<dbReference type="AlphaFoldDB" id="A0A1F7XX09"/>
<evidence type="ECO:0000259" key="1">
    <source>
        <dbReference type="Pfam" id="PF03167"/>
    </source>
</evidence>
<organism evidence="2 3">
    <name type="scientific">Candidatus Woesebacteria bacterium RIFCSPHIGHO2_01_FULL_37_10</name>
    <dbReference type="NCBI Taxonomy" id="1802489"/>
    <lineage>
        <taxon>Bacteria</taxon>
        <taxon>Candidatus Woeseibacteriota</taxon>
    </lineage>
</organism>
<reference evidence="2 3" key="1">
    <citation type="journal article" date="2016" name="Nat. Commun.">
        <title>Thousands of microbial genomes shed light on interconnected biogeochemical processes in an aquifer system.</title>
        <authorList>
            <person name="Anantharaman K."/>
            <person name="Brown C.T."/>
            <person name="Hug L.A."/>
            <person name="Sharon I."/>
            <person name="Castelle C.J."/>
            <person name="Probst A.J."/>
            <person name="Thomas B.C."/>
            <person name="Singh A."/>
            <person name="Wilkins M.J."/>
            <person name="Karaoz U."/>
            <person name="Brodie E.L."/>
            <person name="Williams K.H."/>
            <person name="Hubbard S.S."/>
            <person name="Banfield J.F."/>
        </authorList>
    </citation>
    <scope>NUCLEOTIDE SEQUENCE [LARGE SCALE GENOMIC DNA]</scope>
</reference>
<feature type="domain" description="Uracil-DNA glycosylase-like" evidence="1">
    <location>
        <begin position="5"/>
        <end position="148"/>
    </location>
</feature>
<evidence type="ECO:0000313" key="3">
    <source>
        <dbReference type="Proteomes" id="UP000178446"/>
    </source>
</evidence>
<comment type="caution">
    <text evidence="2">The sequence shown here is derived from an EMBL/GenBank/DDBJ whole genome shotgun (WGS) entry which is preliminary data.</text>
</comment>
<gene>
    <name evidence="2" type="ORF">A2685_01275</name>
</gene>
<dbReference type="Pfam" id="PF03167">
    <property type="entry name" value="UDG"/>
    <property type="match status" value="1"/>
</dbReference>
<dbReference type="InterPro" id="IPR005122">
    <property type="entry name" value="Uracil-DNA_glycosylase-like"/>
</dbReference>
<name>A0A1F7XX09_9BACT</name>
<proteinExistence type="predicted"/>
<evidence type="ECO:0000313" key="2">
    <source>
        <dbReference type="EMBL" id="OGM19597.1"/>
    </source>
</evidence>
<dbReference type="EMBL" id="MGGB01000006">
    <property type="protein sequence ID" value="OGM19597.1"/>
    <property type="molecule type" value="Genomic_DNA"/>
</dbReference>
<dbReference type="Gene3D" id="3.40.470.10">
    <property type="entry name" value="Uracil-DNA glycosylase-like domain"/>
    <property type="match status" value="1"/>
</dbReference>